<dbReference type="PANTHER" id="PTHR10335">
    <property type="entry name" value="RRNA 2-O-METHYLTRANSFERASE FIBRILLARIN"/>
    <property type="match status" value="1"/>
</dbReference>
<accession>T0ZTD0</accession>
<dbReference type="PRINTS" id="PR00052">
    <property type="entry name" value="FIBRILLARIN"/>
</dbReference>
<keyword evidence="5 7" id="KW-0808">Transferase</keyword>
<evidence type="ECO:0000256" key="4">
    <source>
        <dbReference type="ARBA" id="ARBA00022603"/>
    </source>
</evidence>
<dbReference type="InterPro" id="IPR029063">
    <property type="entry name" value="SAM-dependent_MTases_sf"/>
</dbReference>
<organism evidence="7">
    <name type="scientific">mine drainage metagenome</name>
    <dbReference type="NCBI Taxonomy" id="410659"/>
    <lineage>
        <taxon>unclassified sequences</taxon>
        <taxon>metagenomes</taxon>
        <taxon>ecological metagenomes</taxon>
    </lineage>
</organism>
<dbReference type="EMBL" id="AUZY01011978">
    <property type="protein sequence ID" value="EQD31924.1"/>
    <property type="molecule type" value="Genomic_DNA"/>
</dbReference>
<dbReference type="Gene3D" id="3.40.50.150">
    <property type="entry name" value="Vaccinia Virus protein VP39"/>
    <property type="match status" value="1"/>
</dbReference>
<evidence type="ECO:0000256" key="2">
    <source>
        <dbReference type="ARBA" id="ARBA00015190"/>
    </source>
</evidence>
<dbReference type="SMART" id="SM01206">
    <property type="entry name" value="Fibrillarin"/>
    <property type="match status" value="1"/>
</dbReference>
<evidence type="ECO:0000256" key="5">
    <source>
        <dbReference type="ARBA" id="ARBA00022679"/>
    </source>
</evidence>
<protein>
    <recommendedName>
        <fullName evidence="2">rRNA 2'-O-methyltransferase fibrillarin</fullName>
    </recommendedName>
</protein>
<dbReference type="AlphaFoldDB" id="T0ZTD0"/>
<keyword evidence="3" id="KW-0698">rRNA processing</keyword>
<evidence type="ECO:0000256" key="1">
    <source>
        <dbReference type="ARBA" id="ARBA00010632"/>
    </source>
</evidence>
<comment type="similarity">
    <text evidence="1">Belongs to the methyltransferase superfamily. Fibrillarin family.</text>
</comment>
<dbReference type="GO" id="GO:0003723">
    <property type="term" value="F:RNA binding"/>
    <property type="evidence" value="ECO:0007669"/>
    <property type="project" value="UniProtKB-KW"/>
</dbReference>
<keyword evidence="4 7" id="KW-0489">Methyltransferase</keyword>
<keyword evidence="6" id="KW-0694">RNA-binding</keyword>
<evidence type="ECO:0000256" key="3">
    <source>
        <dbReference type="ARBA" id="ARBA00022552"/>
    </source>
</evidence>
<dbReference type="PANTHER" id="PTHR10335:SF17">
    <property type="entry name" value="FIBRILLARIN"/>
    <property type="match status" value="1"/>
</dbReference>
<reference evidence="7" key="2">
    <citation type="journal article" date="2014" name="ISME J.">
        <title>Microbial stratification in low pH oxic and suboxic macroscopic growths along an acid mine drainage.</title>
        <authorList>
            <person name="Mendez-Garcia C."/>
            <person name="Mesa V."/>
            <person name="Sprenger R.R."/>
            <person name="Richter M."/>
            <person name="Diez M.S."/>
            <person name="Solano J."/>
            <person name="Bargiela R."/>
            <person name="Golyshina O.V."/>
            <person name="Manteca A."/>
            <person name="Ramos J.L."/>
            <person name="Gallego J.R."/>
            <person name="Llorente I."/>
            <person name="Martins Dos Santos V.A."/>
            <person name="Jensen O.N."/>
            <person name="Pelaez A.I."/>
            <person name="Sanchez J."/>
            <person name="Ferrer M."/>
        </authorList>
    </citation>
    <scope>NUCLEOTIDE SEQUENCE</scope>
</reference>
<dbReference type="Pfam" id="PF01269">
    <property type="entry name" value="Fibrillarin"/>
    <property type="match status" value="1"/>
</dbReference>
<proteinExistence type="inferred from homology"/>
<comment type="caution">
    <text evidence="7">The sequence shown here is derived from an EMBL/GenBank/DDBJ whole genome shotgun (WGS) entry which is preliminary data.</text>
</comment>
<dbReference type="GO" id="GO:1990259">
    <property type="term" value="F:histone H2AQ104 methyltransferase activity"/>
    <property type="evidence" value="ECO:0007669"/>
    <property type="project" value="TreeGrafter"/>
</dbReference>
<sequence length="109" mass="12659">MQRKEKNIIPILEDANVPERYSFFVEKPDLIYQDIAQRNQVQIFNTNAATFPEVRKAILIIKTRSISSHQNERDILATALSGINGFRPVRSYNLSPYDQANYLVYLERA</sequence>
<reference evidence="7" key="1">
    <citation type="submission" date="2013-08" db="EMBL/GenBank/DDBJ databases">
        <authorList>
            <person name="Mendez C."/>
            <person name="Richter M."/>
            <person name="Ferrer M."/>
            <person name="Sanchez J."/>
        </authorList>
    </citation>
    <scope>NUCLEOTIDE SEQUENCE</scope>
</reference>
<evidence type="ECO:0000256" key="6">
    <source>
        <dbReference type="ARBA" id="ARBA00022884"/>
    </source>
</evidence>
<dbReference type="GO" id="GO:0008649">
    <property type="term" value="F:rRNA methyltransferase activity"/>
    <property type="evidence" value="ECO:0007669"/>
    <property type="project" value="TreeGrafter"/>
</dbReference>
<gene>
    <name evidence="7" type="ORF">B1B_17921</name>
</gene>
<name>T0ZTD0_9ZZZZ</name>
<dbReference type="GO" id="GO:0000494">
    <property type="term" value="P:box C/D sno(s)RNA 3'-end processing"/>
    <property type="evidence" value="ECO:0007669"/>
    <property type="project" value="TreeGrafter"/>
</dbReference>
<dbReference type="InterPro" id="IPR000692">
    <property type="entry name" value="Fibrillarin"/>
</dbReference>
<evidence type="ECO:0000313" key="7">
    <source>
        <dbReference type="EMBL" id="EQD31924.1"/>
    </source>
</evidence>